<feature type="coiled-coil region" evidence="1">
    <location>
        <begin position="240"/>
        <end position="267"/>
    </location>
</feature>
<feature type="compositionally biased region" description="Basic and acidic residues" evidence="2">
    <location>
        <begin position="849"/>
        <end position="860"/>
    </location>
</feature>
<protein>
    <recommendedName>
        <fullName evidence="3">BRCT domain-containing protein</fullName>
    </recommendedName>
</protein>
<dbReference type="GO" id="GO:0006302">
    <property type="term" value="P:double-strand break repair"/>
    <property type="evidence" value="ECO:0007669"/>
    <property type="project" value="TreeGrafter"/>
</dbReference>
<evidence type="ECO:0000256" key="1">
    <source>
        <dbReference type="SAM" id="Coils"/>
    </source>
</evidence>
<dbReference type="EMBL" id="ML210505">
    <property type="protein sequence ID" value="TFK17473.1"/>
    <property type="molecule type" value="Genomic_DNA"/>
</dbReference>
<dbReference type="GO" id="GO:0005634">
    <property type="term" value="C:nucleus"/>
    <property type="evidence" value="ECO:0007669"/>
    <property type="project" value="TreeGrafter"/>
</dbReference>
<dbReference type="InterPro" id="IPR036420">
    <property type="entry name" value="BRCT_dom_sf"/>
</dbReference>
<dbReference type="OrthoDB" id="342264at2759"/>
<proteinExistence type="predicted"/>
<feature type="compositionally biased region" description="Basic residues" evidence="2">
    <location>
        <begin position="769"/>
        <end position="778"/>
    </location>
</feature>
<accession>A0A5C3KCU1</accession>
<feature type="compositionally biased region" description="Basic and acidic residues" evidence="2">
    <location>
        <begin position="928"/>
        <end position="938"/>
    </location>
</feature>
<dbReference type="STRING" id="230819.A0A5C3KCU1"/>
<feature type="region of interest" description="Disordered" evidence="2">
    <location>
        <begin position="711"/>
        <end position="731"/>
    </location>
</feature>
<dbReference type="SUPFAM" id="SSF52113">
    <property type="entry name" value="BRCT domain"/>
    <property type="match status" value="5"/>
</dbReference>
<feature type="region of interest" description="Disordered" evidence="2">
    <location>
        <begin position="413"/>
        <end position="432"/>
    </location>
</feature>
<feature type="compositionally biased region" description="Basic and acidic residues" evidence="2">
    <location>
        <begin position="789"/>
        <end position="825"/>
    </location>
</feature>
<dbReference type="CDD" id="cd18432">
    <property type="entry name" value="BRCT_PAXIP1_rpt6_like"/>
    <property type="match status" value="1"/>
</dbReference>
<feature type="compositionally biased region" description="Basic and acidic residues" evidence="2">
    <location>
        <begin position="967"/>
        <end position="980"/>
    </location>
</feature>
<feature type="compositionally biased region" description="Basic and acidic residues" evidence="2">
    <location>
        <begin position="988"/>
        <end position="998"/>
    </location>
</feature>
<keyword evidence="1" id="KW-0175">Coiled coil</keyword>
<name>A0A5C3KCU1_COPMA</name>
<dbReference type="CDD" id="cd17743">
    <property type="entry name" value="BRCT_BRC1_like_rpt5"/>
    <property type="match status" value="1"/>
</dbReference>
<feature type="compositionally biased region" description="Basic and acidic residues" evidence="2">
    <location>
        <begin position="1128"/>
        <end position="1142"/>
    </location>
</feature>
<dbReference type="Pfam" id="PF12738">
    <property type="entry name" value="PTCB-BRCT"/>
    <property type="match status" value="1"/>
</dbReference>
<feature type="compositionally biased region" description="Acidic residues" evidence="2">
    <location>
        <begin position="1408"/>
        <end position="1417"/>
    </location>
</feature>
<dbReference type="InterPro" id="IPR053036">
    <property type="entry name" value="CellCycle_DNARepair_Reg"/>
</dbReference>
<dbReference type="Proteomes" id="UP000307440">
    <property type="component" value="Unassembled WGS sequence"/>
</dbReference>
<dbReference type="GO" id="GO:1990683">
    <property type="term" value="P:DNA double-strand break attachment to nuclear envelope"/>
    <property type="evidence" value="ECO:0007669"/>
    <property type="project" value="TreeGrafter"/>
</dbReference>
<evidence type="ECO:0000259" key="3">
    <source>
        <dbReference type="PROSITE" id="PS50172"/>
    </source>
</evidence>
<feature type="compositionally biased region" description="Acidic residues" evidence="2">
    <location>
        <begin position="1081"/>
        <end position="1090"/>
    </location>
</feature>
<keyword evidence="5" id="KW-1185">Reference proteome</keyword>
<dbReference type="InterPro" id="IPR001357">
    <property type="entry name" value="BRCT_dom"/>
</dbReference>
<dbReference type="Pfam" id="PF16589">
    <property type="entry name" value="BRCT_2"/>
    <property type="match status" value="1"/>
</dbReference>
<feature type="domain" description="BRCT" evidence="3">
    <location>
        <begin position="518"/>
        <end position="593"/>
    </location>
</feature>
<feature type="domain" description="BRCT" evidence="3">
    <location>
        <begin position="1475"/>
        <end position="1539"/>
    </location>
</feature>
<dbReference type="GO" id="GO:0035361">
    <property type="term" value="C:Cul8-RING ubiquitin ligase complex"/>
    <property type="evidence" value="ECO:0007669"/>
    <property type="project" value="TreeGrafter"/>
</dbReference>
<feature type="compositionally biased region" description="Acidic residues" evidence="2">
    <location>
        <begin position="1166"/>
        <end position="1178"/>
    </location>
</feature>
<feature type="compositionally biased region" description="Low complexity" evidence="2">
    <location>
        <begin position="1430"/>
        <end position="1449"/>
    </location>
</feature>
<evidence type="ECO:0000313" key="4">
    <source>
        <dbReference type="EMBL" id="TFK17473.1"/>
    </source>
</evidence>
<evidence type="ECO:0000313" key="5">
    <source>
        <dbReference type="Proteomes" id="UP000307440"/>
    </source>
</evidence>
<evidence type="ECO:0000256" key="2">
    <source>
        <dbReference type="SAM" id="MobiDB-lite"/>
    </source>
</evidence>
<dbReference type="PROSITE" id="PS50172">
    <property type="entry name" value="BRCT"/>
    <property type="match status" value="4"/>
</dbReference>
<organism evidence="4 5">
    <name type="scientific">Coprinopsis marcescibilis</name>
    <name type="common">Agaric fungus</name>
    <name type="synonym">Psathyrella marcescibilis</name>
    <dbReference type="NCBI Taxonomy" id="230819"/>
    <lineage>
        <taxon>Eukaryota</taxon>
        <taxon>Fungi</taxon>
        <taxon>Dikarya</taxon>
        <taxon>Basidiomycota</taxon>
        <taxon>Agaricomycotina</taxon>
        <taxon>Agaricomycetes</taxon>
        <taxon>Agaricomycetidae</taxon>
        <taxon>Agaricales</taxon>
        <taxon>Agaricineae</taxon>
        <taxon>Psathyrellaceae</taxon>
        <taxon>Coprinopsis</taxon>
    </lineage>
</organism>
<feature type="domain" description="BRCT" evidence="3">
    <location>
        <begin position="93"/>
        <end position="195"/>
    </location>
</feature>
<feature type="compositionally biased region" description="Basic residues" evidence="2">
    <location>
        <begin position="861"/>
        <end position="873"/>
    </location>
</feature>
<dbReference type="CDD" id="cd18436">
    <property type="entry name" value="BRCT_BRC1_like_rpt2"/>
    <property type="match status" value="1"/>
</dbReference>
<reference evidence="4 5" key="1">
    <citation type="journal article" date="2019" name="Nat. Ecol. Evol.">
        <title>Megaphylogeny resolves global patterns of mushroom evolution.</title>
        <authorList>
            <person name="Varga T."/>
            <person name="Krizsan K."/>
            <person name="Foldi C."/>
            <person name="Dima B."/>
            <person name="Sanchez-Garcia M."/>
            <person name="Sanchez-Ramirez S."/>
            <person name="Szollosi G.J."/>
            <person name="Szarkandi J.G."/>
            <person name="Papp V."/>
            <person name="Albert L."/>
            <person name="Andreopoulos W."/>
            <person name="Angelini C."/>
            <person name="Antonin V."/>
            <person name="Barry K.W."/>
            <person name="Bougher N.L."/>
            <person name="Buchanan P."/>
            <person name="Buyck B."/>
            <person name="Bense V."/>
            <person name="Catcheside P."/>
            <person name="Chovatia M."/>
            <person name="Cooper J."/>
            <person name="Damon W."/>
            <person name="Desjardin D."/>
            <person name="Finy P."/>
            <person name="Geml J."/>
            <person name="Haridas S."/>
            <person name="Hughes K."/>
            <person name="Justo A."/>
            <person name="Karasinski D."/>
            <person name="Kautmanova I."/>
            <person name="Kiss B."/>
            <person name="Kocsube S."/>
            <person name="Kotiranta H."/>
            <person name="LaButti K.M."/>
            <person name="Lechner B.E."/>
            <person name="Liimatainen K."/>
            <person name="Lipzen A."/>
            <person name="Lukacs Z."/>
            <person name="Mihaltcheva S."/>
            <person name="Morgado L.N."/>
            <person name="Niskanen T."/>
            <person name="Noordeloos M.E."/>
            <person name="Ohm R.A."/>
            <person name="Ortiz-Santana B."/>
            <person name="Ovrebo C."/>
            <person name="Racz N."/>
            <person name="Riley R."/>
            <person name="Savchenko A."/>
            <person name="Shiryaev A."/>
            <person name="Soop K."/>
            <person name="Spirin V."/>
            <person name="Szebenyi C."/>
            <person name="Tomsovsky M."/>
            <person name="Tulloss R.E."/>
            <person name="Uehling J."/>
            <person name="Grigoriev I.V."/>
            <person name="Vagvolgyi C."/>
            <person name="Papp T."/>
            <person name="Martin F.M."/>
            <person name="Miettinen O."/>
            <person name="Hibbett D.S."/>
            <person name="Nagy L.G."/>
        </authorList>
    </citation>
    <scope>NUCLEOTIDE SEQUENCE [LARGE SCALE GENOMIC DNA]</scope>
    <source>
        <strain evidence="4 5">CBS 121175</strain>
    </source>
</reference>
<feature type="compositionally biased region" description="Acidic residues" evidence="2">
    <location>
        <begin position="1218"/>
        <end position="1231"/>
    </location>
</feature>
<dbReference type="Pfam" id="PF16770">
    <property type="entry name" value="RTT107_BRCT_5"/>
    <property type="match status" value="1"/>
</dbReference>
<dbReference type="PANTHER" id="PTHR47667:SF1">
    <property type="entry name" value="REGULATOR OF TY1 TRANSPOSITION PROTEIN 107"/>
    <property type="match status" value="1"/>
</dbReference>
<feature type="compositionally biased region" description="Basic and acidic residues" evidence="2">
    <location>
        <begin position="1192"/>
        <end position="1201"/>
    </location>
</feature>
<dbReference type="Gene3D" id="3.40.50.10190">
    <property type="entry name" value="BRCT domain"/>
    <property type="match status" value="4"/>
</dbReference>
<dbReference type="PANTHER" id="PTHR47667">
    <property type="entry name" value="REGULATOR OF TY1 TRANSPOSITION PROTEIN 107"/>
    <property type="match status" value="1"/>
</dbReference>
<dbReference type="SMART" id="SM00292">
    <property type="entry name" value="BRCT"/>
    <property type="match status" value="4"/>
</dbReference>
<feature type="region of interest" description="Disordered" evidence="2">
    <location>
        <begin position="748"/>
        <end position="1458"/>
    </location>
</feature>
<feature type="compositionally biased region" description="Low complexity" evidence="2">
    <location>
        <begin position="1241"/>
        <end position="1252"/>
    </location>
</feature>
<gene>
    <name evidence="4" type="ORF">FA15DRAFT_761050</name>
</gene>
<feature type="compositionally biased region" description="Low complexity" evidence="2">
    <location>
        <begin position="1110"/>
        <end position="1125"/>
    </location>
</feature>
<feature type="compositionally biased region" description="Low complexity" evidence="2">
    <location>
        <begin position="1297"/>
        <end position="1317"/>
    </location>
</feature>
<sequence length="1663" mass="181764">MSLFDGIHYHLPPSLPPHSRELVKHLLDRNGGQEAELPDVDYIITDTNRFEGWQDLVLSSPSKKLKQKAVTLTWVKHSAILGKMQPAQFYSPDPAMLFSGVVACATKLPVQDLEVLSAGILALGGQWRTGLTKDVTHLFAIRASPITDGDNPADVQKMLQENMSGGATKYATAMHFKPQTGVKIVLPHWFDDCVRLGLPNLDTTPYEWPNPPLLRNDQLLASPPPPPHLLADLDLPEGTKEEREARLKQAKEKAKQVKKATANEKIDAMKKSVFLNGVRYTPNGPLASGPYANLDLDGEEGPSIRASSPTVVGDEGEVGPSVRIRGDRSSPLKPAAGESATLRTKNVWKGRRIILARNLRLVGRRREAVEVGIRRAGGVVVRWEGDEDMVEVPEDLVSAVNAANADASMLAPNSSVRIGPRKSPSRMSAPERKELDRKEGMLNQLRRKERALDRIEARVVKEGQVDVYVCRWREGRGYVEAFQKHRTIGTLAWLYHVQSTGVVTRPLDQLLHYPIPKRRIEGFNAHEITVTNYTGEAREYLKKLITTMGARFTPSMSGKNTVLIAATKDSTKAQKAMSWSIPVVNHTWLEDCFVQWRNLTPGTEKYQRFPEGVDFSEVLGERGVDSGGFGCVGGLYGDGDVNANASNKEGKKIGNGVGGKGKKKAMIEGEADELAEGYEVEDEVDGEGGEEYVDVDIDAIMDVESDIEQDGDIDMDVGASGKSRAVEPSGTAELRELEEVQALFDEDEVGAEDEDEPGVRGTPLGKAKGVARKMKGKSPIKPGGGSAKGGDKSREKVSPSKSKSKDGSPTKPRSKGEAVRKRLEDEANAMDVYEVRRGESDEEEEDERQVDKGKEKEKEKQRQKKKQKSTPRKPVRERVESEEDEVEEEEDDDPEESVVVKAKTRGGKAATNGVGTPKSAPKTKGKKKETEREREKRRSPSLPPPASSSDESEAEIVRVVNRIAKVKQRERGAEREREEAEREEEEEAERKRDKEKGKGKVAKKSAGDANTKGVGDASTKAKKGRASGGGAKRVVSEDESELSEVEVGAKNRKQAGTVVAKGAGGGKAKVKRVARDRAESGTEEEDEDEGGAVQEKSKGVGAAKARNAATVTPVKRVVSVVLPTLELSLERKRKEREREMAVAKKKTKSGGNGKGGQRNVSKSETGDEVDEDEDEESDIVVPKSRSSVKKAKAIEKPERQSKPKVVAKGKGKAGAHQDEDDSTGEEEEEDEKTLPAKKSKATAVKATAPAAKAKGKHKNPAEKEKPKSTRHALPSENEDDDDRMEVDGVAGPSRLGTTTTASSRPASSAATTNQAANEVLPRRSAATKANARLRDELMPDLMNFESQMKKSKASKKGRMSDFFVVEGDTPPVVSRGKAKVKDEDDSTTTGSKKRRLSGPGKVGSEGAGQDDEREETETEVRGKKKRRFSDGNAQADAGAKAASKQKQADVGPTSKSDPKDVRILTTAVKIDEYTKKALVALGVKFTDRHQDCTHLVAAGLVRTEKFLCALARAPYILKEDWVKDSAKVKRLLPEDDYLLHDAKGEAKYGLILEEALERARDHRGTLLKGKTFYLTPKINVGIQLMKNVITACGGQVAPTQPTPRILKSSPGLRHVISCPEDVHVWRALVEHGFPIYSQELILTGVLRQEISWDDAVFRVDLER</sequence>
<feature type="domain" description="BRCT" evidence="3">
    <location>
        <begin position="1"/>
        <end position="92"/>
    </location>
</feature>
<feature type="compositionally biased region" description="Acidic residues" evidence="2">
    <location>
        <begin position="880"/>
        <end position="896"/>
    </location>
</feature>
<feature type="region of interest" description="Disordered" evidence="2">
    <location>
        <begin position="301"/>
        <end position="338"/>
    </location>
</feature>